<evidence type="ECO:0000256" key="11">
    <source>
        <dbReference type="ARBA" id="ARBA00048261"/>
    </source>
</evidence>
<evidence type="ECO:0000256" key="4">
    <source>
        <dbReference type="ARBA" id="ARBA00019972"/>
    </source>
</evidence>
<dbReference type="FunFam" id="3.40.50.150:FF:000113">
    <property type="entry name" value="Glycine N-methyltransferase"/>
    <property type="match status" value="1"/>
</dbReference>
<name>A0A7R8V3W7_HERIL</name>
<dbReference type="GO" id="GO:0017174">
    <property type="term" value="F:glycine N-methyltransferase activity"/>
    <property type="evidence" value="ECO:0007669"/>
    <property type="project" value="UniProtKB-EC"/>
</dbReference>
<reference evidence="15 16" key="1">
    <citation type="submission" date="2020-11" db="EMBL/GenBank/DDBJ databases">
        <authorList>
            <person name="Wallbank WR R."/>
            <person name="Pardo Diaz C."/>
            <person name="Kozak K."/>
            <person name="Martin S."/>
            <person name="Jiggins C."/>
            <person name="Moest M."/>
            <person name="Warren A I."/>
            <person name="Generalovic N T."/>
            <person name="Byers J.R.P. K."/>
            <person name="Montejo-Kovacevich G."/>
            <person name="Yen C E."/>
        </authorList>
    </citation>
    <scope>NUCLEOTIDE SEQUENCE [LARGE SCALE GENOMIC DNA]</scope>
</reference>
<evidence type="ECO:0000256" key="5">
    <source>
        <dbReference type="ARBA" id="ARBA00022490"/>
    </source>
</evidence>
<feature type="binding site" evidence="13">
    <location>
        <position position="51"/>
    </location>
    <ligand>
        <name>S-adenosyl-L-methionine</name>
        <dbReference type="ChEBI" id="CHEBI:59789"/>
    </ligand>
</feature>
<evidence type="ECO:0000256" key="9">
    <source>
        <dbReference type="ARBA" id="ARBA00022691"/>
    </source>
</evidence>
<dbReference type="CDD" id="cd02440">
    <property type="entry name" value="AdoMet_MTases"/>
    <property type="match status" value="1"/>
</dbReference>
<evidence type="ECO:0000256" key="13">
    <source>
        <dbReference type="PIRSR" id="PIRSR000385-2"/>
    </source>
</evidence>
<evidence type="ECO:0000256" key="7">
    <source>
        <dbReference type="ARBA" id="ARBA00022603"/>
    </source>
</evidence>
<dbReference type="InterPro" id="IPR014369">
    <property type="entry name" value="Gly/Sar_N_MeTrfase"/>
</dbReference>
<feature type="binding site" evidence="13">
    <location>
        <position position="32"/>
    </location>
    <ligand>
        <name>S-adenosyl-L-methionine</name>
        <dbReference type="ChEBI" id="CHEBI:59789"/>
    </ligand>
</feature>
<keyword evidence="9 12" id="KW-0949">S-adenosyl-L-methionine</keyword>
<feature type="binding site" evidence="13">
    <location>
        <position position="96"/>
    </location>
    <ligand>
        <name>S-adenosyl-L-methionine</name>
        <dbReference type="ChEBI" id="CHEBI:59789"/>
    </ligand>
</feature>
<keyword evidence="10" id="KW-0290">Folate-binding</keyword>
<sequence length="301" mass="34206">MPEVAPVVQQKAEIQTPLKNGVAPVKVNRDEYADGKAARIWDVFVGDRETRAKNIKSFLIRILREHGCKRILDAACGTGVDSIVLLEEGFEVVSVDASHQMLKSAYRERWNRRKEAAFDNWVIEQGNWLTIDKDIKSHIGDGFDAVICLGSSFSHLHDTHGDQKEHKQAIGNFMKCLKPGGLLLIDHRNYDQLIKTGDTSESDYSNNVYYNATHKTPIRINTKIHYENDKPKMITRDYLIGEGDNITELNFSFHPHTLTSFTNLLKGVFGTNAPYTVYGDFKPVNLLDVPTYYIHQIKKIN</sequence>
<dbReference type="OrthoDB" id="3647at2759"/>
<proteinExistence type="inferred from homology"/>
<evidence type="ECO:0000256" key="10">
    <source>
        <dbReference type="ARBA" id="ARBA00022954"/>
    </source>
</evidence>
<keyword evidence="8 12" id="KW-0808">Transferase</keyword>
<dbReference type="GO" id="GO:0046498">
    <property type="term" value="P:S-adenosylhomocysteine metabolic process"/>
    <property type="evidence" value="ECO:0007669"/>
    <property type="project" value="TreeGrafter"/>
</dbReference>
<evidence type="ECO:0000256" key="3">
    <source>
        <dbReference type="ARBA" id="ARBA00011999"/>
    </source>
</evidence>
<dbReference type="GO" id="GO:0006111">
    <property type="term" value="P:regulation of gluconeogenesis"/>
    <property type="evidence" value="ECO:0007669"/>
    <property type="project" value="TreeGrafter"/>
</dbReference>
<feature type="binding site" evidence="13">
    <location>
        <position position="75"/>
    </location>
    <ligand>
        <name>S-adenosyl-L-methionine</name>
        <dbReference type="ChEBI" id="CHEBI:59789"/>
    </ligand>
</feature>
<dbReference type="GO" id="GO:0046500">
    <property type="term" value="P:S-adenosylmethionine metabolic process"/>
    <property type="evidence" value="ECO:0007669"/>
    <property type="project" value="TreeGrafter"/>
</dbReference>
<dbReference type="GO" id="GO:0042802">
    <property type="term" value="F:identical protein binding"/>
    <property type="evidence" value="ECO:0007669"/>
    <property type="project" value="TreeGrafter"/>
</dbReference>
<gene>
    <name evidence="15" type="ORF">HERILL_LOCUS14741</name>
</gene>
<evidence type="ECO:0000256" key="1">
    <source>
        <dbReference type="ARBA" id="ARBA00004496"/>
    </source>
</evidence>
<keyword evidence="7 12" id="KW-0489">Methyltransferase</keyword>
<dbReference type="Gene3D" id="3.40.50.150">
    <property type="entry name" value="Vaccinia Virus protein VP39"/>
    <property type="match status" value="1"/>
</dbReference>
<dbReference type="GO" id="GO:1904047">
    <property type="term" value="F:S-adenosyl-L-methionine binding"/>
    <property type="evidence" value="ECO:0007669"/>
    <property type="project" value="TreeGrafter"/>
</dbReference>
<comment type="similarity">
    <text evidence="12">Belongs to the class I-like SAM-binding methyltransferase superfamily. Glycine N-methyltransferase family.</text>
</comment>
<dbReference type="PANTHER" id="PTHR16458">
    <property type="entry name" value="GLYCINE N-METHYLTRANSFERASE"/>
    <property type="match status" value="1"/>
</dbReference>
<dbReference type="EC" id="2.1.1.20" evidence="3"/>
<keyword evidence="16" id="KW-1185">Reference proteome</keyword>
<evidence type="ECO:0000256" key="2">
    <source>
        <dbReference type="ARBA" id="ARBA00011881"/>
    </source>
</evidence>
<dbReference type="SUPFAM" id="SSF53335">
    <property type="entry name" value="S-adenosyl-L-methionine-dependent methyltransferases"/>
    <property type="match status" value="1"/>
</dbReference>
<protein>
    <recommendedName>
        <fullName evidence="4">Glycine N-methyltransferase</fullName>
        <ecNumber evidence="3">2.1.1.20</ecNumber>
    </recommendedName>
</protein>
<comment type="subcellular location">
    <subcellularLocation>
        <location evidence="1">Cytoplasm</location>
    </subcellularLocation>
</comment>
<evidence type="ECO:0000313" key="15">
    <source>
        <dbReference type="EMBL" id="CAD7092381.1"/>
    </source>
</evidence>
<dbReference type="Pfam" id="PF13847">
    <property type="entry name" value="Methyltransf_31"/>
    <property type="match status" value="1"/>
</dbReference>
<dbReference type="InterPro" id="IPR029063">
    <property type="entry name" value="SAM-dependent_MTases_sf"/>
</dbReference>
<dbReference type="InterPro" id="IPR025714">
    <property type="entry name" value="Methyltranfer_dom"/>
</dbReference>
<dbReference type="Proteomes" id="UP000594454">
    <property type="component" value="Chromosome 6"/>
</dbReference>
<dbReference type="GO" id="GO:0032259">
    <property type="term" value="P:methylation"/>
    <property type="evidence" value="ECO:0007669"/>
    <property type="project" value="UniProtKB-KW"/>
</dbReference>
<dbReference type="GO" id="GO:1901052">
    <property type="term" value="P:sarcosine metabolic process"/>
    <property type="evidence" value="ECO:0007669"/>
    <property type="project" value="TreeGrafter"/>
</dbReference>
<dbReference type="GO" id="GO:0006730">
    <property type="term" value="P:one-carbon metabolic process"/>
    <property type="evidence" value="ECO:0007669"/>
    <property type="project" value="TreeGrafter"/>
</dbReference>
<evidence type="ECO:0000313" key="16">
    <source>
        <dbReference type="Proteomes" id="UP000594454"/>
    </source>
</evidence>
<keyword evidence="5" id="KW-0963">Cytoplasm</keyword>
<organism evidence="15 16">
    <name type="scientific">Hermetia illucens</name>
    <name type="common">Black soldier fly</name>
    <dbReference type="NCBI Taxonomy" id="343691"/>
    <lineage>
        <taxon>Eukaryota</taxon>
        <taxon>Metazoa</taxon>
        <taxon>Ecdysozoa</taxon>
        <taxon>Arthropoda</taxon>
        <taxon>Hexapoda</taxon>
        <taxon>Insecta</taxon>
        <taxon>Pterygota</taxon>
        <taxon>Neoptera</taxon>
        <taxon>Endopterygota</taxon>
        <taxon>Diptera</taxon>
        <taxon>Brachycera</taxon>
        <taxon>Stratiomyomorpha</taxon>
        <taxon>Stratiomyidae</taxon>
        <taxon>Hermetiinae</taxon>
        <taxon>Hermetia</taxon>
    </lineage>
</organism>
<dbReference type="GO" id="GO:0005829">
    <property type="term" value="C:cytosol"/>
    <property type="evidence" value="ECO:0007669"/>
    <property type="project" value="TreeGrafter"/>
</dbReference>
<evidence type="ECO:0000259" key="14">
    <source>
        <dbReference type="Pfam" id="PF13847"/>
    </source>
</evidence>
<dbReference type="EMBL" id="LR899014">
    <property type="protein sequence ID" value="CAD7092381.1"/>
    <property type="molecule type" value="Genomic_DNA"/>
</dbReference>
<feature type="binding site" evidence="13">
    <location>
        <position position="41"/>
    </location>
    <ligand>
        <name>S-adenosyl-L-methionine</name>
        <dbReference type="ChEBI" id="CHEBI:59789"/>
    </ligand>
</feature>
<dbReference type="AlphaFoldDB" id="A0A7R8V3W7"/>
<dbReference type="GO" id="GO:0016594">
    <property type="term" value="F:glycine binding"/>
    <property type="evidence" value="ECO:0007669"/>
    <property type="project" value="TreeGrafter"/>
</dbReference>
<dbReference type="InParanoid" id="A0A7R8V3W7"/>
<evidence type="ECO:0000256" key="6">
    <source>
        <dbReference type="ARBA" id="ARBA00022553"/>
    </source>
</evidence>
<comment type="catalytic activity">
    <reaction evidence="11">
        <text>glycine + S-adenosyl-L-methionine = sarcosine + S-adenosyl-L-homocysteine + H(+)</text>
        <dbReference type="Rhea" id="RHEA:19937"/>
        <dbReference type="ChEBI" id="CHEBI:15378"/>
        <dbReference type="ChEBI" id="CHEBI:57305"/>
        <dbReference type="ChEBI" id="CHEBI:57433"/>
        <dbReference type="ChEBI" id="CHEBI:57856"/>
        <dbReference type="ChEBI" id="CHEBI:59789"/>
        <dbReference type="EC" id="2.1.1.20"/>
    </reaction>
    <physiologicalReaction direction="left-to-right" evidence="11">
        <dbReference type="Rhea" id="RHEA:19938"/>
    </physiologicalReaction>
</comment>
<dbReference type="GO" id="GO:0051289">
    <property type="term" value="P:protein homotetramerization"/>
    <property type="evidence" value="ECO:0007669"/>
    <property type="project" value="TreeGrafter"/>
</dbReference>
<accession>A0A7R8V3W7</accession>
<keyword evidence="6" id="KW-0597">Phosphoprotein</keyword>
<dbReference type="GO" id="GO:0005542">
    <property type="term" value="F:folic acid binding"/>
    <property type="evidence" value="ECO:0007669"/>
    <property type="project" value="UniProtKB-KW"/>
</dbReference>
<feature type="binding site" evidence="13">
    <location>
        <begin position="127"/>
        <end position="128"/>
    </location>
    <ligand>
        <name>S-adenosyl-L-methionine</name>
        <dbReference type="ChEBI" id="CHEBI:59789"/>
    </ligand>
</feature>
<dbReference type="PROSITE" id="PS51600">
    <property type="entry name" value="SAM_GNMT"/>
    <property type="match status" value="1"/>
</dbReference>
<comment type="subunit">
    <text evidence="2">Homotetramer.</text>
</comment>
<feature type="binding site" evidence="13">
    <location>
        <position position="149"/>
    </location>
    <ligand>
        <name>S-adenosyl-L-methionine</name>
        <dbReference type="ChEBI" id="CHEBI:59789"/>
    </ligand>
</feature>
<dbReference type="PANTHER" id="PTHR16458:SF2">
    <property type="entry name" value="GLYCINE N-METHYLTRANSFERASE"/>
    <property type="match status" value="1"/>
</dbReference>
<feature type="domain" description="Methyltransferase" evidence="14">
    <location>
        <begin position="69"/>
        <end position="205"/>
    </location>
</feature>
<evidence type="ECO:0000256" key="12">
    <source>
        <dbReference type="PIRNR" id="PIRNR000385"/>
    </source>
</evidence>
<dbReference type="PIRSF" id="PIRSF000385">
    <property type="entry name" value="Gly_N-mtase"/>
    <property type="match status" value="1"/>
</dbReference>
<evidence type="ECO:0000256" key="8">
    <source>
        <dbReference type="ARBA" id="ARBA00022679"/>
    </source>
</evidence>
<dbReference type="Gene3D" id="3.30.46.10">
    <property type="entry name" value="Glycine N-methyltransferase, chain A, domain 1"/>
    <property type="match status" value="1"/>
</dbReference>